<accession>A0A2T5C0X7</accession>
<evidence type="ECO:0000256" key="1">
    <source>
        <dbReference type="SAM" id="Coils"/>
    </source>
</evidence>
<keyword evidence="3" id="KW-1185">Reference proteome</keyword>
<reference evidence="2 3" key="1">
    <citation type="submission" date="2018-04" db="EMBL/GenBank/DDBJ databases">
        <title>Genomic Encyclopedia of Archaeal and Bacterial Type Strains, Phase II (KMG-II): from individual species to whole genera.</title>
        <authorList>
            <person name="Goeker M."/>
        </authorList>
    </citation>
    <scope>NUCLEOTIDE SEQUENCE [LARGE SCALE GENOMIC DNA]</scope>
    <source>
        <strain evidence="2 3">DSM 28823</strain>
    </source>
</reference>
<dbReference type="EMBL" id="QAAD01000010">
    <property type="protein sequence ID" value="PTN08204.1"/>
    <property type="molecule type" value="Genomic_DNA"/>
</dbReference>
<dbReference type="OrthoDB" id="1093377at2"/>
<organism evidence="2 3">
    <name type="scientific">Mangrovibacterium marinum</name>
    <dbReference type="NCBI Taxonomy" id="1639118"/>
    <lineage>
        <taxon>Bacteria</taxon>
        <taxon>Pseudomonadati</taxon>
        <taxon>Bacteroidota</taxon>
        <taxon>Bacteroidia</taxon>
        <taxon>Marinilabiliales</taxon>
        <taxon>Prolixibacteraceae</taxon>
        <taxon>Mangrovibacterium</taxon>
    </lineage>
</organism>
<gene>
    <name evidence="2" type="ORF">C8N47_11090</name>
</gene>
<sequence>MENRLQELTEKIYREGVEKGNEEANRIIDQATDEARQLTQQAEQDARAILEKARKEASDMRRSIQAELKLSYEQAVSTLKQEIAQLISDSIVDKASQQTINDKNFFNTFLLKLAGSWSETQDLRLSIPENDEQGIEAYLAKNASEILKKGLRVEKVAGIKTGFQLGPADGSYKVSFTDTEFENFLKELLRPRVAKLLFEN</sequence>
<evidence type="ECO:0000313" key="2">
    <source>
        <dbReference type="EMBL" id="PTN08204.1"/>
    </source>
</evidence>
<dbReference type="Proteomes" id="UP000243525">
    <property type="component" value="Unassembled WGS sequence"/>
</dbReference>
<feature type="coiled-coil region" evidence="1">
    <location>
        <begin position="14"/>
        <end position="89"/>
    </location>
</feature>
<protein>
    <submittedName>
        <fullName evidence="2">V/A-type H+-transporting ATPase subunit E</fullName>
    </submittedName>
</protein>
<name>A0A2T5C0X7_9BACT</name>
<proteinExistence type="predicted"/>
<dbReference type="AlphaFoldDB" id="A0A2T5C0X7"/>
<comment type="caution">
    <text evidence="2">The sequence shown here is derived from an EMBL/GenBank/DDBJ whole genome shotgun (WGS) entry which is preliminary data.</text>
</comment>
<dbReference type="RefSeq" id="WP_107822647.1">
    <property type="nucleotide sequence ID" value="NZ_OY782574.1"/>
</dbReference>
<evidence type="ECO:0000313" key="3">
    <source>
        <dbReference type="Proteomes" id="UP000243525"/>
    </source>
</evidence>
<keyword evidence="1" id="KW-0175">Coiled coil</keyword>
<dbReference type="Gene3D" id="1.20.5.2950">
    <property type="match status" value="1"/>
</dbReference>